<proteinExistence type="predicted"/>
<evidence type="ECO:0000313" key="2">
    <source>
        <dbReference type="Proteomes" id="UP001497700"/>
    </source>
</evidence>
<comment type="caution">
    <text evidence="1">The sequence shown here is derived from an EMBL/GenBank/DDBJ whole genome shotgun (WGS) entry which is preliminary data.</text>
</comment>
<name>A0ACB9YXI2_9PEZI</name>
<evidence type="ECO:0000313" key="1">
    <source>
        <dbReference type="EMBL" id="KAI4864068.1"/>
    </source>
</evidence>
<gene>
    <name evidence="1" type="ORF">F4820DRAFT_424894</name>
</gene>
<reference evidence="1 2" key="1">
    <citation type="journal article" date="2022" name="New Phytol.">
        <title>Ecological generalism drives hyperdiversity of secondary metabolite gene clusters in xylarialean endophytes.</title>
        <authorList>
            <person name="Franco M.E.E."/>
            <person name="Wisecaver J.H."/>
            <person name="Arnold A.E."/>
            <person name="Ju Y.M."/>
            <person name="Slot J.C."/>
            <person name="Ahrendt S."/>
            <person name="Moore L.P."/>
            <person name="Eastman K.E."/>
            <person name="Scott K."/>
            <person name="Konkel Z."/>
            <person name="Mondo S.J."/>
            <person name="Kuo A."/>
            <person name="Hayes R.D."/>
            <person name="Haridas S."/>
            <person name="Andreopoulos B."/>
            <person name="Riley R."/>
            <person name="LaButti K."/>
            <person name="Pangilinan J."/>
            <person name="Lipzen A."/>
            <person name="Amirebrahimi M."/>
            <person name="Yan J."/>
            <person name="Adam C."/>
            <person name="Keymanesh K."/>
            <person name="Ng V."/>
            <person name="Louie K."/>
            <person name="Northen T."/>
            <person name="Drula E."/>
            <person name="Henrissat B."/>
            <person name="Hsieh H.M."/>
            <person name="Youens-Clark K."/>
            <person name="Lutzoni F."/>
            <person name="Miadlikowska J."/>
            <person name="Eastwood D.C."/>
            <person name="Hamelin R.C."/>
            <person name="Grigoriev I.V."/>
            <person name="U'Ren J.M."/>
        </authorList>
    </citation>
    <scope>NUCLEOTIDE SEQUENCE [LARGE SCALE GENOMIC DNA]</scope>
    <source>
        <strain evidence="1 2">CBS 119005</strain>
    </source>
</reference>
<accession>A0ACB9YXI2</accession>
<dbReference type="Proteomes" id="UP001497700">
    <property type="component" value="Unassembled WGS sequence"/>
</dbReference>
<keyword evidence="2" id="KW-1185">Reference proteome</keyword>
<dbReference type="EMBL" id="MU393492">
    <property type="protein sequence ID" value="KAI4864068.1"/>
    <property type="molecule type" value="Genomic_DNA"/>
</dbReference>
<protein>
    <submittedName>
        <fullName evidence="1">Uncharacterized protein</fullName>
    </submittedName>
</protein>
<sequence>MLISRETLPASCYDTCNNAYLEAQRTGKIPALCESGSPFRAYVEACNSCSAEDVDTSSNITDTWLPLLEPYLDYCEAQGSFTLSPITSPSVGSINFVVVSTEIPFTTTIGSVPTTWTFPTVVTRNVSSPIPATAIITVTTALEGELQTLTFTTAYAQLPSDFTAQITNAVTSESAIPRPTSTEFVQSQNRAWVAGPVVGGLAGLLIAGIGSLFLWRRKRKRLTESELHGDSAIKSEMDVPNHPRELEANNPLVDHHEPQELPADGNDQLRTNVPGHLSKAAHAC</sequence>
<organism evidence="1 2">
    <name type="scientific">Hypoxylon rubiginosum</name>
    <dbReference type="NCBI Taxonomy" id="110542"/>
    <lineage>
        <taxon>Eukaryota</taxon>
        <taxon>Fungi</taxon>
        <taxon>Dikarya</taxon>
        <taxon>Ascomycota</taxon>
        <taxon>Pezizomycotina</taxon>
        <taxon>Sordariomycetes</taxon>
        <taxon>Xylariomycetidae</taxon>
        <taxon>Xylariales</taxon>
        <taxon>Hypoxylaceae</taxon>
        <taxon>Hypoxylon</taxon>
    </lineage>
</organism>